<reference evidence="1 2" key="1">
    <citation type="journal article" date="2016" name="Front. Microbiol.">
        <title>Fuerstia marisgermanicae gen. nov., sp. nov., an Unusual Member of the Phylum Planctomycetes from the German Wadden Sea.</title>
        <authorList>
            <person name="Kohn T."/>
            <person name="Heuer A."/>
            <person name="Jogler M."/>
            <person name="Vollmers J."/>
            <person name="Boedeker C."/>
            <person name="Bunk B."/>
            <person name="Rast P."/>
            <person name="Borchert D."/>
            <person name="Glockner I."/>
            <person name="Freese H.M."/>
            <person name="Klenk H.P."/>
            <person name="Overmann J."/>
            <person name="Kaster A.K."/>
            <person name="Rohde M."/>
            <person name="Wiegand S."/>
            <person name="Jogler C."/>
        </authorList>
    </citation>
    <scope>NUCLEOTIDE SEQUENCE [LARGE SCALE GENOMIC DNA]</scope>
    <source>
        <strain evidence="1 2">NH11</strain>
    </source>
</reference>
<evidence type="ECO:0000313" key="2">
    <source>
        <dbReference type="Proteomes" id="UP000187735"/>
    </source>
</evidence>
<dbReference type="Proteomes" id="UP000187735">
    <property type="component" value="Chromosome"/>
</dbReference>
<dbReference type="AlphaFoldDB" id="A0A1P8WGL9"/>
<dbReference type="KEGG" id="fmr:Fuma_02838"/>
<gene>
    <name evidence="1" type="ORF">Fuma_02838</name>
</gene>
<proteinExistence type="predicted"/>
<keyword evidence="2" id="KW-1185">Reference proteome</keyword>
<dbReference type="EMBL" id="CP017641">
    <property type="protein sequence ID" value="APZ93221.1"/>
    <property type="molecule type" value="Genomic_DNA"/>
</dbReference>
<accession>A0A1P8WGL9</accession>
<organism evidence="1 2">
    <name type="scientific">Fuerstiella marisgermanici</name>
    <dbReference type="NCBI Taxonomy" id="1891926"/>
    <lineage>
        <taxon>Bacteria</taxon>
        <taxon>Pseudomonadati</taxon>
        <taxon>Planctomycetota</taxon>
        <taxon>Planctomycetia</taxon>
        <taxon>Planctomycetales</taxon>
        <taxon>Planctomycetaceae</taxon>
        <taxon>Fuerstiella</taxon>
    </lineage>
</organism>
<sequence length="47" mass="5011">MENDFPTNAGVVLIRNLQNPAVLPDVIEKSAFGEASSCGARLPNPTR</sequence>
<protein>
    <submittedName>
        <fullName evidence="1">Uncharacterized protein</fullName>
    </submittedName>
</protein>
<name>A0A1P8WGL9_9PLAN</name>
<evidence type="ECO:0000313" key="1">
    <source>
        <dbReference type="EMBL" id="APZ93221.1"/>
    </source>
</evidence>